<accession>A0A1Y2D2M5</accession>
<dbReference type="EMBL" id="MCGO01000001">
    <property type="protein sequence ID" value="ORY53551.1"/>
    <property type="molecule type" value="Genomic_DNA"/>
</dbReference>
<feature type="transmembrane region" description="Helical" evidence="1">
    <location>
        <begin position="45"/>
        <end position="64"/>
    </location>
</feature>
<keyword evidence="1" id="KW-0472">Membrane</keyword>
<evidence type="ECO:0000256" key="1">
    <source>
        <dbReference type="SAM" id="Phobius"/>
    </source>
</evidence>
<name>A0A1Y2D2M5_9FUNG</name>
<dbReference type="Proteomes" id="UP000193642">
    <property type="component" value="Unassembled WGS sequence"/>
</dbReference>
<comment type="caution">
    <text evidence="2">The sequence shown here is derived from an EMBL/GenBank/DDBJ whole genome shotgun (WGS) entry which is preliminary data.</text>
</comment>
<feature type="transmembrane region" description="Helical" evidence="1">
    <location>
        <begin position="185"/>
        <end position="205"/>
    </location>
</feature>
<protein>
    <submittedName>
        <fullName evidence="2">Uncharacterized protein</fullName>
    </submittedName>
</protein>
<evidence type="ECO:0000313" key="2">
    <source>
        <dbReference type="EMBL" id="ORY53551.1"/>
    </source>
</evidence>
<keyword evidence="1" id="KW-1133">Transmembrane helix</keyword>
<proteinExistence type="predicted"/>
<keyword evidence="1" id="KW-0812">Transmembrane</keyword>
<sequence>MSASNSTSEISFTRLNVLNDGLDFALGLMTWFYSPLFPPPQDCFFRVKFIYGTLLLGQTAYWLFQASLAYNVSSSYSKSIPGTPILIFLAFLVRVGVGIFVVSNYTWKVNANLVCSSMLNVQINLLDKVMEITYSLILSILFTYPILMGVKDINASMTMTSSYHDKNDPRIAGRKWLKRIIRDQGFILIISLLVEILYLVCVFTSSNPTLVSTWNALFTTSYVFLMMIHMIITVARRAKESSAKL</sequence>
<feature type="transmembrane region" description="Helical" evidence="1">
    <location>
        <begin position="85"/>
        <end position="107"/>
    </location>
</feature>
<feature type="transmembrane region" description="Helical" evidence="1">
    <location>
        <begin position="217"/>
        <end position="235"/>
    </location>
</feature>
<gene>
    <name evidence="2" type="ORF">BCR33DRAFT_710957</name>
</gene>
<dbReference type="AlphaFoldDB" id="A0A1Y2D2M5"/>
<dbReference type="OrthoDB" id="2125070at2759"/>
<keyword evidence="3" id="KW-1185">Reference proteome</keyword>
<feature type="transmembrane region" description="Helical" evidence="1">
    <location>
        <begin position="132"/>
        <end position="150"/>
    </location>
</feature>
<feature type="transmembrane region" description="Helical" evidence="1">
    <location>
        <begin position="12"/>
        <end position="33"/>
    </location>
</feature>
<organism evidence="2 3">
    <name type="scientific">Rhizoclosmatium globosum</name>
    <dbReference type="NCBI Taxonomy" id="329046"/>
    <lineage>
        <taxon>Eukaryota</taxon>
        <taxon>Fungi</taxon>
        <taxon>Fungi incertae sedis</taxon>
        <taxon>Chytridiomycota</taxon>
        <taxon>Chytridiomycota incertae sedis</taxon>
        <taxon>Chytridiomycetes</taxon>
        <taxon>Chytridiales</taxon>
        <taxon>Chytriomycetaceae</taxon>
        <taxon>Rhizoclosmatium</taxon>
    </lineage>
</organism>
<evidence type="ECO:0000313" key="3">
    <source>
        <dbReference type="Proteomes" id="UP000193642"/>
    </source>
</evidence>
<reference evidence="2 3" key="1">
    <citation type="submission" date="2016-07" db="EMBL/GenBank/DDBJ databases">
        <title>Pervasive Adenine N6-methylation of Active Genes in Fungi.</title>
        <authorList>
            <consortium name="DOE Joint Genome Institute"/>
            <person name="Mondo S.J."/>
            <person name="Dannebaum R.O."/>
            <person name="Kuo R.C."/>
            <person name="Labutti K."/>
            <person name="Haridas S."/>
            <person name="Kuo A."/>
            <person name="Salamov A."/>
            <person name="Ahrendt S.R."/>
            <person name="Lipzen A."/>
            <person name="Sullivan W."/>
            <person name="Andreopoulos W.B."/>
            <person name="Clum A."/>
            <person name="Lindquist E."/>
            <person name="Daum C."/>
            <person name="Ramamoorthy G.K."/>
            <person name="Gryganskyi A."/>
            <person name="Culley D."/>
            <person name="Magnuson J.K."/>
            <person name="James T.Y."/>
            <person name="O'Malley M.A."/>
            <person name="Stajich J.E."/>
            <person name="Spatafora J.W."/>
            <person name="Visel A."/>
            <person name="Grigoriev I.V."/>
        </authorList>
    </citation>
    <scope>NUCLEOTIDE SEQUENCE [LARGE SCALE GENOMIC DNA]</scope>
    <source>
        <strain evidence="2 3">JEL800</strain>
    </source>
</reference>